<dbReference type="Pfam" id="PF13230">
    <property type="entry name" value="GATase_4"/>
    <property type="match status" value="1"/>
</dbReference>
<dbReference type="PROSITE" id="PS51278">
    <property type="entry name" value="GATASE_TYPE_2"/>
    <property type="match status" value="1"/>
</dbReference>
<dbReference type="PANTHER" id="PTHR42824">
    <property type="entry name" value="GLUTAMINE AMIDOTRANSFERASE"/>
    <property type="match status" value="1"/>
</dbReference>
<evidence type="ECO:0000259" key="2">
    <source>
        <dbReference type="PROSITE" id="PS51278"/>
    </source>
</evidence>
<name>A3DKQ5_STAMF</name>
<dbReference type="InterPro" id="IPR017932">
    <property type="entry name" value="GATase_2_dom"/>
</dbReference>
<protein>
    <submittedName>
        <fullName evidence="3">Glutamine amidotransferase-like protein</fullName>
    </submittedName>
</protein>
<dbReference type="STRING" id="399550.Smar_0102"/>
<dbReference type="eggNOG" id="arCOG03639">
    <property type="taxonomic scope" value="Archaea"/>
</dbReference>
<evidence type="ECO:0000313" key="3">
    <source>
        <dbReference type="EMBL" id="ABN69215.1"/>
    </source>
</evidence>
<reference evidence="3 4" key="2">
    <citation type="journal article" date="2009" name="Stand. Genomic Sci.">
        <title>Complete genome sequence of Staphylothermus marinus Stetter and Fiala 1986 type strain F1.</title>
        <authorList>
            <person name="Anderson I.J."/>
            <person name="Sun H."/>
            <person name="Lapidus A."/>
            <person name="Copeland A."/>
            <person name="Glavina Del Rio T."/>
            <person name="Tice H."/>
            <person name="Dalin E."/>
            <person name="Lucas S."/>
            <person name="Barry K."/>
            <person name="Land M."/>
            <person name="Richardson P."/>
            <person name="Huber H."/>
            <person name="Kyrpides N.C."/>
        </authorList>
    </citation>
    <scope>NUCLEOTIDE SEQUENCE [LARGE SCALE GENOMIC DNA]</scope>
    <source>
        <strain evidence="4">ATCC 43588 / DSM 3639 / JCM 9404 / F1</strain>
    </source>
</reference>
<organism evidence="3 4">
    <name type="scientific">Staphylothermus marinus (strain ATCC 43588 / DSM 3639 / JCM 9404 / F1)</name>
    <dbReference type="NCBI Taxonomy" id="399550"/>
    <lineage>
        <taxon>Archaea</taxon>
        <taxon>Thermoproteota</taxon>
        <taxon>Thermoprotei</taxon>
        <taxon>Desulfurococcales</taxon>
        <taxon>Desulfurococcaceae</taxon>
        <taxon>Staphylothermus</taxon>
    </lineage>
</organism>
<feature type="domain" description="Glutamine amidotransferase type-2" evidence="2">
    <location>
        <begin position="2"/>
        <end position="267"/>
    </location>
</feature>
<dbReference type="InterPro" id="IPR029055">
    <property type="entry name" value="Ntn_hydrolases_N"/>
</dbReference>
<keyword evidence="1 3" id="KW-0315">Glutamine amidotransferase</keyword>
<dbReference type="AlphaFoldDB" id="A3DKQ5"/>
<dbReference type="SUPFAM" id="SSF56235">
    <property type="entry name" value="N-terminal nucleophile aminohydrolases (Ntn hydrolases)"/>
    <property type="match status" value="1"/>
</dbReference>
<dbReference type="Proteomes" id="UP000000254">
    <property type="component" value="Chromosome"/>
</dbReference>
<evidence type="ECO:0000313" key="4">
    <source>
        <dbReference type="Proteomes" id="UP000000254"/>
    </source>
</evidence>
<reference evidence="4" key="1">
    <citation type="journal article" date="2009" name="BMC Genomics">
        <title>The complete genome sequence of Staphylothermus marinus reveals differences in sulfur metabolism among heterotrophic Crenarchaeota.</title>
        <authorList>
            <person name="Anderson I.J."/>
            <person name="Dharmarajan L."/>
            <person name="Rodriguez J."/>
            <person name="Hooper S."/>
            <person name="Porat I."/>
            <person name="Ulrich L.E."/>
            <person name="Elkins J.G."/>
            <person name="Mavromatis K."/>
            <person name="Sun H."/>
            <person name="Land M."/>
            <person name="Lapidus A."/>
            <person name="Lucas S."/>
            <person name="Barry K."/>
            <person name="Huber H."/>
            <person name="Zhulin I.B."/>
            <person name="Whitman W.B."/>
            <person name="Mukhopadhyay B."/>
            <person name="Woese C."/>
            <person name="Bristow J."/>
            <person name="Kyrpides N."/>
        </authorList>
    </citation>
    <scope>NUCLEOTIDE SEQUENCE [LARGE SCALE GENOMIC DNA]</scope>
    <source>
        <strain evidence="4">ATCC 43588 / DSM 3639 / JCM 9404 / F1</strain>
    </source>
</reference>
<dbReference type="EMBL" id="CP000575">
    <property type="protein sequence ID" value="ABN69215.1"/>
    <property type="molecule type" value="Genomic_DNA"/>
</dbReference>
<dbReference type="OrthoDB" id="350529at2157"/>
<gene>
    <name evidence="3" type="ordered locus">Smar_0102</name>
</gene>
<accession>A3DKQ5</accession>
<keyword evidence="4" id="KW-1185">Reference proteome</keyword>
<dbReference type="InterPro" id="IPR026869">
    <property type="entry name" value="EgtC-like"/>
</dbReference>
<dbReference type="KEGG" id="smr:Smar_0102"/>
<dbReference type="Gene3D" id="3.60.20.10">
    <property type="entry name" value="Glutamine Phosphoribosylpyrophosphate, subunit 1, domain 1"/>
    <property type="match status" value="1"/>
</dbReference>
<proteinExistence type="predicted"/>
<dbReference type="GeneID" id="4906744"/>
<dbReference type="HOGENOM" id="CLU_086262_0_0_2"/>
<evidence type="ECO:0000256" key="1">
    <source>
        <dbReference type="ARBA" id="ARBA00022962"/>
    </source>
</evidence>
<dbReference type="RefSeq" id="WP_011838406.1">
    <property type="nucleotide sequence ID" value="NC_009033.1"/>
</dbReference>
<dbReference type="PANTHER" id="PTHR42824:SF1">
    <property type="entry name" value="GLUTAMINE AMIDOTRANSFERASE YAFJ-RELATED"/>
    <property type="match status" value="1"/>
</dbReference>
<sequence>MCRIALVMSSRKDVINDMINSFIQASQYDPYKVKISKSGNPRHPHGWGYVFFKYNGEYTNQFHYRSIKPVYEDHSGVELLKTISSNEHYKILLLHSRAASQGEVNLFNTHPFFYGGKKYQYWMVHNGTMKIDQLMNRLGTMAQNISDSYLLGELIYELIDSPTEENIIEALREAKKYTKSAMNTINIFYTNDQRLIVAITSYIAKHRLKNKKYIDYYKLNYIASNREVFLGSSTIFYYLEKNKSSIMLHNNMVDLINKGVIINIADHKIKIEKFDI</sequence>